<reference evidence="12" key="1">
    <citation type="submission" date="2022-01" db="EMBL/GenBank/DDBJ databases">
        <authorList>
            <person name="King R."/>
        </authorList>
    </citation>
    <scope>NUCLEOTIDE SEQUENCE</scope>
</reference>
<dbReference type="Gene3D" id="1.50.40.10">
    <property type="entry name" value="Mitochondrial carrier domain"/>
    <property type="match status" value="1"/>
</dbReference>
<evidence type="ECO:0000256" key="11">
    <source>
        <dbReference type="PROSITE-ProRule" id="PRU00282"/>
    </source>
</evidence>
<organism evidence="12 13">
    <name type="scientific">Psylliodes chrysocephalus</name>
    <dbReference type="NCBI Taxonomy" id="3402493"/>
    <lineage>
        <taxon>Eukaryota</taxon>
        <taxon>Metazoa</taxon>
        <taxon>Ecdysozoa</taxon>
        <taxon>Arthropoda</taxon>
        <taxon>Hexapoda</taxon>
        <taxon>Insecta</taxon>
        <taxon>Pterygota</taxon>
        <taxon>Neoptera</taxon>
        <taxon>Endopterygota</taxon>
        <taxon>Coleoptera</taxon>
        <taxon>Polyphaga</taxon>
        <taxon>Cucujiformia</taxon>
        <taxon>Chrysomeloidea</taxon>
        <taxon>Chrysomelidae</taxon>
        <taxon>Galerucinae</taxon>
        <taxon>Alticini</taxon>
        <taxon>Psylliodes</taxon>
    </lineage>
</organism>
<dbReference type="Proteomes" id="UP001153636">
    <property type="component" value="Chromosome 18"/>
</dbReference>
<comment type="function">
    <text evidence="10">Mitochondrial glycine transporter that imports glycine into the mitochondrial matrix. Plays an important role in providing glycine for the first enzymatic step in heme biosynthesis, the condensation of glycine with succinyl-CoA to produce 5-aminolevulinate (ALA) in the miochondrial matrix.</text>
</comment>
<dbReference type="GO" id="GO:0015187">
    <property type="term" value="F:glycine transmembrane transporter activity"/>
    <property type="evidence" value="ECO:0007669"/>
    <property type="project" value="UniProtKB-UniRule"/>
</dbReference>
<keyword evidence="6 10" id="KW-1133">Transmembrane helix</keyword>
<evidence type="ECO:0000256" key="8">
    <source>
        <dbReference type="ARBA" id="ARBA00023136"/>
    </source>
</evidence>
<dbReference type="GO" id="GO:1904983">
    <property type="term" value="P:glycine import into mitochondrion"/>
    <property type="evidence" value="ECO:0007669"/>
    <property type="project" value="UniProtKB-UniRule"/>
</dbReference>
<gene>
    <name evidence="12" type="ORF">PSYICH_LOCUS6021</name>
</gene>
<feature type="repeat" description="Solcar" evidence="11">
    <location>
        <begin position="130"/>
        <end position="210"/>
    </location>
</feature>
<evidence type="ECO:0000256" key="9">
    <source>
        <dbReference type="ARBA" id="ARBA00034060"/>
    </source>
</evidence>
<keyword evidence="8 10" id="KW-0472">Membrane</keyword>
<evidence type="ECO:0000256" key="3">
    <source>
        <dbReference type="ARBA" id="ARBA00022692"/>
    </source>
</evidence>
<dbReference type="InterPro" id="IPR002067">
    <property type="entry name" value="MCP"/>
</dbReference>
<keyword evidence="7 10" id="KW-0496">Mitochondrion</keyword>
<keyword evidence="4 10" id="KW-0677">Repeat</keyword>
<evidence type="ECO:0000256" key="10">
    <source>
        <dbReference type="HAMAP-Rule" id="MF_03064"/>
    </source>
</evidence>
<sequence>MEVSYENRFKLTRDASDSRHVFKLELLQNSTVRAFLSGSTSGVICTVLLQPLDVIKTRLQNPALFKSVTLGRPVIIGIVSDVIKNESIKGLWKGTIPTLVKTVPGIGLYFGLLTHFKSYFFKNRVLDPTESVLVGAVARSMAGAVLMPLTVVKTRVESGVYNYSGVTVALGDIFRTEGIKGLTRGLVPTIFRDAPYAGLYFMFYTQSKLMVPKDIHSNYPLAVYFGCAIASSTLASLATQPPDVFKTQLQLYPNKFNGLWSVIIDVYVRHGILGYFQGILPRLVRRTLVAGISWTLYEKIMQSSKHKY</sequence>
<evidence type="ECO:0000256" key="4">
    <source>
        <dbReference type="ARBA" id="ARBA00022737"/>
    </source>
</evidence>
<protein>
    <recommendedName>
        <fullName evidence="10">Mitochondrial glycine transporter</fullName>
    </recommendedName>
    <alternativeName>
        <fullName evidence="10">Solute carrier family 25 member 38 homolog</fullName>
    </alternativeName>
</protein>
<accession>A0A9P0CSH8</accession>
<keyword evidence="2 10" id="KW-0813">Transport</keyword>
<comment type="similarity">
    <text evidence="10">Belongs to the mitochondrial carrier (TC 2.A.29) family. SLC25A38 subfamily.</text>
</comment>
<evidence type="ECO:0000256" key="6">
    <source>
        <dbReference type="ARBA" id="ARBA00022989"/>
    </source>
</evidence>
<proteinExistence type="inferred from homology"/>
<dbReference type="PANTHER" id="PTHR46181:SF3">
    <property type="entry name" value="MITOCHONDRIAL GLYCINE TRANSPORTER"/>
    <property type="match status" value="1"/>
</dbReference>
<feature type="repeat" description="Solcar" evidence="11">
    <location>
        <begin position="218"/>
        <end position="303"/>
    </location>
</feature>
<dbReference type="InterPro" id="IPR030847">
    <property type="entry name" value="Hem25/SLC25A38"/>
</dbReference>
<keyword evidence="5 10" id="KW-0999">Mitochondrion inner membrane</keyword>
<dbReference type="SUPFAM" id="SSF103506">
    <property type="entry name" value="Mitochondrial carrier"/>
    <property type="match status" value="1"/>
</dbReference>
<evidence type="ECO:0000313" key="12">
    <source>
        <dbReference type="EMBL" id="CAH1105195.1"/>
    </source>
</evidence>
<dbReference type="PRINTS" id="PR00926">
    <property type="entry name" value="MITOCARRIER"/>
</dbReference>
<dbReference type="OrthoDB" id="1924968at2759"/>
<evidence type="ECO:0000256" key="2">
    <source>
        <dbReference type="ARBA" id="ARBA00022448"/>
    </source>
</evidence>
<feature type="repeat" description="Solcar" evidence="11">
    <location>
        <begin position="29"/>
        <end position="119"/>
    </location>
</feature>
<evidence type="ECO:0000256" key="1">
    <source>
        <dbReference type="ARBA" id="ARBA00004141"/>
    </source>
</evidence>
<dbReference type="HAMAP" id="MF_03064">
    <property type="entry name" value="SLC25A38"/>
    <property type="match status" value="1"/>
</dbReference>
<dbReference type="PANTHER" id="PTHR46181">
    <property type="entry name" value="MITOCHONDRIAL GLYCINE TRANSPORTER"/>
    <property type="match status" value="1"/>
</dbReference>
<evidence type="ECO:0000313" key="13">
    <source>
        <dbReference type="Proteomes" id="UP001153636"/>
    </source>
</evidence>
<dbReference type="InterPro" id="IPR023395">
    <property type="entry name" value="MCP_dom_sf"/>
</dbReference>
<comment type="catalytic activity">
    <reaction evidence="9 10">
        <text>glycine(in) = glycine(out)</text>
        <dbReference type="Rhea" id="RHEA:70715"/>
        <dbReference type="ChEBI" id="CHEBI:57305"/>
    </reaction>
</comment>
<dbReference type="PROSITE" id="PS50920">
    <property type="entry name" value="SOLCAR"/>
    <property type="match status" value="3"/>
</dbReference>
<name>A0A9P0CSH8_9CUCU</name>
<dbReference type="InterPro" id="IPR018108">
    <property type="entry name" value="MCP_transmembrane"/>
</dbReference>
<keyword evidence="3 10" id="KW-0812">Transmembrane</keyword>
<dbReference type="AlphaFoldDB" id="A0A9P0CSH8"/>
<evidence type="ECO:0000256" key="5">
    <source>
        <dbReference type="ARBA" id="ARBA00022792"/>
    </source>
</evidence>
<comment type="subcellular location">
    <subcellularLocation>
        <location evidence="1">Membrane</location>
        <topology evidence="1">Multi-pass membrane protein</topology>
    </subcellularLocation>
    <subcellularLocation>
        <location evidence="10">Mitochondrion inner membrane</location>
        <topology evidence="10">Multi-pass membrane protein</topology>
    </subcellularLocation>
</comment>
<dbReference type="EMBL" id="OV651830">
    <property type="protein sequence ID" value="CAH1105195.1"/>
    <property type="molecule type" value="Genomic_DNA"/>
</dbReference>
<evidence type="ECO:0000256" key="7">
    <source>
        <dbReference type="ARBA" id="ARBA00023128"/>
    </source>
</evidence>
<dbReference type="GO" id="GO:0005743">
    <property type="term" value="C:mitochondrial inner membrane"/>
    <property type="evidence" value="ECO:0007669"/>
    <property type="project" value="UniProtKB-SubCell"/>
</dbReference>
<dbReference type="Pfam" id="PF00153">
    <property type="entry name" value="Mito_carr"/>
    <property type="match status" value="3"/>
</dbReference>
<keyword evidence="13" id="KW-1185">Reference proteome</keyword>